<dbReference type="OMA" id="VHIPDHM"/>
<dbReference type="eggNOG" id="KOG3428">
    <property type="taxonomic scope" value="Eukaryota"/>
</dbReference>
<evidence type="ECO:0000313" key="3">
    <source>
        <dbReference type="Proteomes" id="UP000030762"/>
    </source>
</evidence>
<dbReference type="PANTHER" id="PTHR21196">
    <property type="entry name" value="U7 SNRNA-ASSOCIATED SM-LIKE PROTEIN LSM10"/>
    <property type="match status" value="1"/>
</dbReference>
<dbReference type="Proteomes" id="UP000030762">
    <property type="component" value="Unassembled WGS sequence"/>
</dbReference>
<dbReference type="PANTHER" id="PTHR21196:SF1">
    <property type="entry name" value="U7 SNRNA-ASSOCIATED SM-LIKE PROTEIN LSM10"/>
    <property type="match status" value="1"/>
</dbReference>
<dbReference type="OrthoDB" id="10256176at2759"/>
<dbReference type="GO" id="GO:0071254">
    <property type="term" value="C:cytoplasmic U snRNP body"/>
    <property type="evidence" value="ECO:0007669"/>
    <property type="project" value="TreeGrafter"/>
</dbReference>
<dbReference type="Pfam" id="PF01423">
    <property type="entry name" value="LSM"/>
    <property type="match status" value="1"/>
</dbReference>
<dbReference type="InterPro" id="IPR010920">
    <property type="entry name" value="LSM_dom_sf"/>
</dbReference>
<dbReference type="GeneID" id="19955178"/>
<dbReference type="GO" id="GO:0006398">
    <property type="term" value="P:mRNA 3'-end processing by stem-loop binding and cleavage"/>
    <property type="evidence" value="ECO:0007669"/>
    <property type="project" value="TreeGrafter"/>
</dbReference>
<organism evidence="2 3">
    <name type="scientific">Saprolegnia diclina (strain VS20)</name>
    <dbReference type="NCBI Taxonomy" id="1156394"/>
    <lineage>
        <taxon>Eukaryota</taxon>
        <taxon>Sar</taxon>
        <taxon>Stramenopiles</taxon>
        <taxon>Oomycota</taxon>
        <taxon>Saprolegniomycetes</taxon>
        <taxon>Saprolegniales</taxon>
        <taxon>Saprolegniaceae</taxon>
        <taxon>Saprolegnia</taxon>
    </lineage>
</organism>
<dbReference type="VEuPathDB" id="FungiDB:SDRG_14451"/>
<evidence type="ECO:0000259" key="1">
    <source>
        <dbReference type="Pfam" id="PF01423"/>
    </source>
</evidence>
<feature type="domain" description="Sm" evidence="1">
    <location>
        <begin position="13"/>
        <end position="76"/>
    </location>
</feature>
<dbReference type="GO" id="GO:0071209">
    <property type="term" value="F:U7 snRNA binding"/>
    <property type="evidence" value="ECO:0007669"/>
    <property type="project" value="TreeGrafter"/>
</dbReference>
<gene>
    <name evidence="2" type="ORF">SDRG_14451</name>
</gene>
<dbReference type="GO" id="GO:0071208">
    <property type="term" value="F:histone pre-mRNA DCP binding"/>
    <property type="evidence" value="ECO:0007669"/>
    <property type="project" value="TreeGrafter"/>
</dbReference>
<proteinExistence type="predicted"/>
<keyword evidence="3" id="KW-1185">Reference proteome</keyword>
<accession>T0RE36</accession>
<dbReference type="EMBL" id="JH767202">
    <property type="protein sequence ID" value="EQC27872.1"/>
    <property type="molecule type" value="Genomic_DNA"/>
</dbReference>
<dbReference type="InParanoid" id="T0RE36"/>
<dbReference type="RefSeq" id="XP_008618802.1">
    <property type="nucleotide sequence ID" value="XM_008620580.1"/>
</dbReference>
<protein>
    <recommendedName>
        <fullName evidence="1">Sm domain-containing protein</fullName>
    </recommendedName>
</protein>
<dbReference type="SUPFAM" id="SSF50182">
    <property type="entry name" value="Sm-like ribonucleoproteins"/>
    <property type="match status" value="1"/>
</dbReference>
<dbReference type="AlphaFoldDB" id="T0RE36"/>
<dbReference type="Gene3D" id="2.30.30.100">
    <property type="match status" value="1"/>
</dbReference>
<dbReference type="InterPro" id="IPR001163">
    <property type="entry name" value="Sm_dom_euk/arc"/>
</dbReference>
<dbReference type="STRING" id="1156394.T0RE36"/>
<name>T0RE36_SAPDV</name>
<sequence length="115" mass="13375">MQGRRDHRTLLVVLQSMLGMEITIELKTERVLTGVVEEVSQGMDVRLSHVRQVGPTGNVLDLDELFVMGRMILYVHIPDRIHINTHMKDYVHMVERNKKMYKRAVRKPTVVKPNT</sequence>
<dbReference type="InterPro" id="IPR052840">
    <property type="entry name" value="U7_snRNA_Sm-like"/>
</dbReference>
<dbReference type="GO" id="GO:0016604">
    <property type="term" value="C:nuclear body"/>
    <property type="evidence" value="ECO:0007669"/>
    <property type="project" value="TreeGrafter"/>
</dbReference>
<reference evidence="2 3" key="1">
    <citation type="submission" date="2012-04" db="EMBL/GenBank/DDBJ databases">
        <title>The Genome Sequence of Saprolegnia declina VS20.</title>
        <authorList>
            <consortium name="The Broad Institute Genome Sequencing Platform"/>
            <person name="Russ C."/>
            <person name="Nusbaum C."/>
            <person name="Tyler B."/>
            <person name="van West P."/>
            <person name="Dieguez-Uribeondo J."/>
            <person name="de Bruijn I."/>
            <person name="Tripathy S."/>
            <person name="Jiang R."/>
            <person name="Young S.K."/>
            <person name="Zeng Q."/>
            <person name="Gargeya S."/>
            <person name="Fitzgerald M."/>
            <person name="Haas B."/>
            <person name="Abouelleil A."/>
            <person name="Alvarado L."/>
            <person name="Arachchi H.M."/>
            <person name="Berlin A."/>
            <person name="Chapman S.B."/>
            <person name="Goldberg J."/>
            <person name="Griggs A."/>
            <person name="Gujja S."/>
            <person name="Hansen M."/>
            <person name="Howarth C."/>
            <person name="Imamovic A."/>
            <person name="Larimer J."/>
            <person name="McCowen C."/>
            <person name="Montmayeur A."/>
            <person name="Murphy C."/>
            <person name="Neiman D."/>
            <person name="Pearson M."/>
            <person name="Priest M."/>
            <person name="Roberts A."/>
            <person name="Saif S."/>
            <person name="Shea T."/>
            <person name="Sisk P."/>
            <person name="Sykes S."/>
            <person name="Wortman J."/>
            <person name="Nusbaum C."/>
            <person name="Birren B."/>
        </authorList>
    </citation>
    <scope>NUCLEOTIDE SEQUENCE [LARGE SCALE GENOMIC DNA]</scope>
    <source>
        <strain evidence="2 3">VS20</strain>
    </source>
</reference>
<evidence type="ECO:0000313" key="2">
    <source>
        <dbReference type="EMBL" id="EQC27872.1"/>
    </source>
</evidence>